<dbReference type="InterPro" id="IPR029044">
    <property type="entry name" value="Nucleotide-diphossugar_trans"/>
</dbReference>
<dbReference type="PANTHER" id="PTHR13778">
    <property type="entry name" value="GLYCOSYLTRANSFERASE 8 DOMAIN-CONTAINING PROTEIN"/>
    <property type="match status" value="1"/>
</dbReference>
<gene>
    <name evidence="4" type="ORF">Sradi_1291400</name>
</gene>
<reference evidence="4" key="2">
    <citation type="journal article" date="2024" name="Plant">
        <title>Genomic evolution and insights into agronomic trait innovations of Sesamum species.</title>
        <authorList>
            <person name="Miao H."/>
            <person name="Wang L."/>
            <person name="Qu L."/>
            <person name="Liu H."/>
            <person name="Sun Y."/>
            <person name="Le M."/>
            <person name="Wang Q."/>
            <person name="Wei S."/>
            <person name="Zheng Y."/>
            <person name="Lin W."/>
            <person name="Duan Y."/>
            <person name="Cao H."/>
            <person name="Xiong S."/>
            <person name="Wang X."/>
            <person name="Wei L."/>
            <person name="Li C."/>
            <person name="Ma Q."/>
            <person name="Ju M."/>
            <person name="Zhao R."/>
            <person name="Li G."/>
            <person name="Mu C."/>
            <person name="Tian Q."/>
            <person name="Mei H."/>
            <person name="Zhang T."/>
            <person name="Gao T."/>
            <person name="Zhang H."/>
        </authorList>
    </citation>
    <scope>NUCLEOTIDE SEQUENCE</scope>
    <source>
        <strain evidence="4">G02</strain>
    </source>
</reference>
<keyword evidence="2" id="KW-0328">Glycosyltransferase</keyword>
<dbReference type="GO" id="GO:0005794">
    <property type="term" value="C:Golgi apparatus"/>
    <property type="evidence" value="ECO:0007669"/>
    <property type="project" value="TreeGrafter"/>
</dbReference>
<evidence type="ECO:0000256" key="2">
    <source>
        <dbReference type="ARBA" id="ARBA00022676"/>
    </source>
</evidence>
<dbReference type="PANTHER" id="PTHR13778:SF5">
    <property type="entry name" value="HEXOSYLTRANSFERASE"/>
    <property type="match status" value="1"/>
</dbReference>
<accession>A0AAW2UN55</accession>
<protein>
    <submittedName>
        <fullName evidence="4">Galacturonosyltransferase-like 4</fullName>
    </submittedName>
</protein>
<dbReference type="InterPro" id="IPR050748">
    <property type="entry name" value="Glycosyltrans_8_dom-fam"/>
</dbReference>
<sequence length="133" mass="14217">MSAGWSPSSPTPVPFTFSAPSCHSSPPLRHANAAAAASSKLPFREAPAFRNGKTCFSTSENTTIHIAMTLDANYLRGTMAAVLSILQHSTCPKMWFSIFFGPGRSPRFSPALDPLSLILISKSTILTSQGFVD</sequence>
<dbReference type="SUPFAM" id="SSF53448">
    <property type="entry name" value="Nucleotide-diphospho-sugar transferases"/>
    <property type="match status" value="1"/>
</dbReference>
<comment type="caution">
    <text evidence="4">The sequence shown here is derived from an EMBL/GenBank/DDBJ whole genome shotgun (WGS) entry which is preliminary data.</text>
</comment>
<evidence type="ECO:0000256" key="3">
    <source>
        <dbReference type="ARBA" id="ARBA00022679"/>
    </source>
</evidence>
<dbReference type="EMBL" id="JACGWJ010000005">
    <property type="protein sequence ID" value="KAL0418779.1"/>
    <property type="molecule type" value="Genomic_DNA"/>
</dbReference>
<dbReference type="AlphaFoldDB" id="A0AAW2UN55"/>
<evidence type="ECO:0000256" key="1">
    <source>
        <dbReference type="ARBA" id="ARBA00004877"/>
    </source>
</evidence>
<reference evidence="4" key="1">
    <citation type="submission" date="2020-06" db="EMBL/GenBank/DDBJ databases">
        <authorList>
            <person name="Li T."/>
            <person name="Hu X."/>
            <person name="Zhang T."/>
            <person name="Song X."/>
            <person name="Zhang H."/>
            <person name="Dai N."/>
            <person name="Sheng W."/>
            <person name="Hou X."/>
            <person name="Wei L."/>
        </authorList>
    </citation>
    <scope>NUCLEOTIDE SEQUENCE</scope>
    <source>
        <strain evidence="4">G02</strain>
        <tissue evidence="4">Leaf</tissue>
    </source>
</reference>
<organism evidence="4">
    <name type="scientific">Sesamum radiatum</name>
    <name type="common">Black benniseed</name>
    <dbReference type="NCBI Taxonomy" id="300843"/>
    <lineage>
        <taxon>Eukaryota</taxon>
        <taxon>Viridiplantae</taxon>
        <taxon>Streptophyta</taxon>
        <taxon>Embryophyta</taxon>
        <taxon>Tracheophyta</taxon>
        <taxon>Spermatophyta</taxon>
        <taxon>Magnoliopsida</taxon>
        <taxon>eudicotyledons</taxon>
        <taxon>Gunneridae</taxon>
        <taxon>Pentapetalae</taxon>
        <taxon>asterids</taxon>
        <taxon>lamiids</taxon>
        <taxon>Lamiales</taxon>
        <taxon>Pedaliaceae</taxon>
        <taxon>Sesamum</taxon>
    </lineage>
</organism>
<dbReference type="GO" id="GO:0016757">
    <property type="term" value="F:glycosyltransferase activity"/>
    <property type="evidence" value="ECO:0007669"/>
    <property type="project" value="UniProtKB-KW"/>
</dbReference>
<comment type="pathway">
    <text evidence="1">Glycan metabolism; pectin biosynthesis.</text>
</comment>
<keyword evidence="3" id="KW-0808">Transferase</keyword>
<name>A0AAW2UN55_SESRA</name>
<proteinExistence type="predicted"/>
<evidence type="ECO:0000313" key="4">
    <source>
        <dbReference type="EMBL" id="KAL0418779.1"/>
    </source>
</evidence>